<evidence type="ECO:0000259" key="5">
    <source>
        <dbReference type="Pfam" id="PF00150"/>
    </source>
</evidence>
<evidence type="ECO:0000256" key="1">
    <source>
        <dbReference type="ARBA" id="ARBA00005641"/>
    </source>
</evidence>
<dbReference type="OrthoDB" id="9971853at2759"/>
<evidence type="ECO:0000313" key="7">
    <source>
        <dbReference type="EMBL" id="SCU94730.1"/>
    </source>
</evidence>
<dbReference type="InterPro" id="IPR001547">
    <property type="entry name" value="Glyco_hydro_5"/>
</dbReference>
<dbReference type="AlphaFoldDB" id="A0A1G4JV71"/>
<dbReference type="EMBL" id="LT598477">
    <property type="protein sequence ID" value="SCU94730.1"/>
    <property type="molecule type" value="Genomic_DNA"/>
</dbReference>
<dbReference type="Pfam" id="PF00150">
    <property type="entry name" value="Cellulase"/>
    <property type="match status" value="1"/>
</dbReference>
<evidence type="ECO:0000259" key="6">
    <source>
        <dbReference type="Pfam" id="PF18564"/>
    </source>
</evidence>
<dbReference type="GO" id="GO:0000272">
    <property type="term" value="P:polysaccharide catabolic process"/>
    <property type="evidence" value="ECO:0007669"/>
    <property type="project" value="InterPro"/>
</dbReference>
<dbReference type="GO" id="GO:0050295">
    <property type="term" value="F:steryl-beta-glucosidase activity"/>
    <property type="evidence" value="ECO:0007669"/>
    <property type="project" value="TreeGrafter"/>
</dbReference>
<dbReference type="FunFam" id="3.20.20.80:FF:000174">
    <property type="entry name" value="YIR007W-like protein"/>
    <property type="match status" value="1"/>
</dbReference>
<dbReference type="InterPro" id="IPR052066">
    <property type="entry name" value="Glycosphingolipid_Hydrolases"/>
</dbReference>
<dbReference type="InterPro" id="IPR017853">
    <property type="entry name" value="GH"/>
</dbReference>
<feature type="compositionally biased region" description="Basic and acidic residues" evidence="4">
    <location>
        <begin position="728"/>
        <end position="738"/>
    </location>
</feature>
<accession>A0A1G4JV71</accession>
<evidence type="ECO:0000256" key="4">
    <source>
        <dbReference type="SAM" id="MobiDB-lite"/>
    </source>
</evidence>
<comment type="similarity">
    <text evidence="1">Belongs to the glycosyl hydrolase 5 (cellulase A) family.</text>
</comment>
<keyword evidence="8" id="KW-1185">Reference proteome</keyword>
<feature type="region of interest" description="Disordered" evidence="4">
    <location>
        <begin position="726"/>
        <end position="745"/>
    </location>
</feature>
<dbReference type="InterPro" id="IPR041036">
    <property type="entry name" value="GH5_C"/>
</dbReference>
<dbReference type="PANTHER" id="PTHR31308">
    <property type="match status" value="1"/>
</dbReference>
<sequence length="745" mass="85101">MPPRVLVSEKGEFTDSEGHEIQLRGVNLDPSVKFPATPNCRSHDPLTPSFYDEAGSVCFINHPLKLEEVEHHICKLKSLGYNTIRYPFTWEALEHEGPGIYDYDFMDYTIEVLKKINKLKGIYIYLDPHQDVWSRFTGGSGAPLWTFYCAGFQPRHFSDTEATILQNSYINPSTGKEREPYPKMLWPTNYFRLAAQTMFTLFFGGKKFAPKCVINGQNIQDYLQDRFIDAVMTFYERIQQRAPELFIDRCILGLETMNEPNIGYFTDLDMSEVPKDRKLKRGTTPTAFQTFQLGEGLPAIVDTYDISVFGPRKTGTTLIDPKGKSAWLLAAERDNVDKRYNWQRGSEWEPGTCVWRLHGVWKRKGLRKPELLIADYFACDPATGAKVDLRYFINTLFLEHYEKFRTKYRDHDKDSYLFLQPPTLQEPPRLKGTSLIDEKTIYACHFYDGMSLMFKSWNKIYNVDTLGIMREKYSNPIFSVVLGENMIRKSFRKQLAQMKEEGKELLGGHVPVFFTEIGMPFDMDSKKAYQSGDFSSQVGALDALGYALEGGNLSYSLWCYCSQNSHEWGDCWNNEDFSIWSKDNVSSVPAARAIQQSGSDSESDVISSFSTIPHGHVSGLADSEEKHLCDYDGIRALDAILRPYPVKICGNFVNAEFELSRQEYRLTINAEPRPDNASGATLIFLPKFHFPMGQTIIKTTSGTFLYDPNQQLLKWSHDSGQQSISLRGEIESSKKPEDPEGCSVM</sequence>
<feature type="domain" description="Glycoside hydrolase family 5" evidence="5">
    <location>
        <begin position="73"/>
        <end position="133"/>
    </location>
</feature>
<dbReference type="Gene3D" id="2.60.40.1180">
    <property type="entry name" value="Golgi alpha-mannosidase II"/>
    <property type="match status" value="1"/>
</dbReference>
<reference evidence="8" key="1">
    <citation type="submission" date="2016-03" db="EMBL/GenBank/DDBJ databases">
        <authorList>
            <person name="Devillers Hugo."/>
        </authorList>
    </citation>
    <scope>NUCLEOTIDE SEQUENCE [LARGE SCALE GENOMIC DNA]</scope>
</reference>
<dbReference type="InterPro" id="IPR013780">
    <property type="entry name" value="Glyco_hydro_b"/>
</dbReference>
<evidence type="ECO:0000313" key="8">
    <source>
        <dbReference type="Proteomes" id="UP000191144"/>
    </source>
</evidence>
<dbReference type="GO" id="GO:1904462">
    <property type="term" value="P:ergosteryl 3-beta-D-glucoside catabolic process"/>
    <property type="evidence" value="ECO:0007669"/>
    <property type="project" value="TreeGrafter"/>
</dbReference>
<organism evidence="7 8">
    <name type="scientific">Lachancea meyersii CBS 8951</name>
    <dbReference type="NCBI Taxonomy" id="1266667"/>
    <lineage>
        <taxon>Eukaryota</taxon>
        <taxon>Fungi</taxon>
        <taxon>Dikarya</taxon>
        <taxon>Ascomycota</taxon>
        <taxon>Saccharomycotina</taxon>
        <taxon>Saccharomycetes</taxon>
        <taxon>Saccharomycetales</taxon>
        <taxon>Saccharomycetaceae</taxon>
        <taxon>Lachancea</taxon>
    </lineage>
</organism>
<feature type="domain" description="Glycoside hydrolase family 5 C-terminal" evidence="6">
    <location>
        <begin position="642"/>
        <end position="724"/>
    </location>
</feature>
<keyword evidence="3" id="KW-0326">Glycosidase</keyword>
<proteinExistence type="inferred from homology"/>
<dbReference type="SUPFAM" id="SSF51445">
    <property type="entry name" value="(Trans)glycosidases"/>
    <property type="match status" value="1"/>
</dbReference>
<name>A0A1G4JV71_9SACH</name>
<dbReference type="PANTHER" id="PTHR31308:SF5">
    <property type="entry name" value="ERGOSTERYL-BETA-GLUCOSIDASE"/>
    <property type="match status" value="1"/>
</dbReference>
<gene>
    <name evidence="7" type="ORF">LAME_0F08900G</name>
</gene>
<keyword evidence="2" id="KW-0378">Hydrolase</keyword>
<dbReference type="Gene3D" id="3.20.20.80">
    <property type="entry name" value="Glycosidases"/>
    <property type="match status" value="2"/>
</dbReference>
<dbReference type="Pfam" id="PF18564">
    <property type="entry name" value="Glyco_hydro_5_C"/>
    <property type="match status" value="1"/>
</dbReference>
<dbReference type="Proteomes" id="UP000191144">
    <property type="component" value="Chromosome F"/>
</dbReference>
<evidence type="ECO:0000256" key="3">
    <source>
        <dbReference type="ARBA" id="ARBA00023295"/>
    </source>
</evidence>
<protein>
    <submittedName>
        <fullName evidence="7">LAME_0F08900g1_1</fullName>
    </submittedName>
</protein>
<evidence type="ECO:0000256" key="2">
    <source>
        <dbReference type="ARBA" id="ARBA00022801"/>
    </source>
</evidence>